<feature type="compositionally biased region" description="Basic and acidic residues" evidence="2">
    <location>
        <begin position="100"/>
        <end position="113"/>
    </location>
</feature>
<feature type="compositionally biased region" description="Basic and acidic residues" evidence="2">
    <location>
        <begin position="69"/>
        <end position="81"/>
    </location>
</feature>
<feature type="coiled-coil region" evidence="1">
    <location>
        <begin position="213"/>
        <end position="245"/>
    </location>
</feature>
<feature type="region of interest" description="Disordered" evidence="2">
    <location>
        <begin position="246"/>
        <end position="285"/>
    </location>
</feature>
<evidence type="ECO:0000313" key="5">
    <source>
        <dbReference type="Proteomes" id="UP001430848"/>
    </source>
</evidence>
<dbReference type="InterPro" id="IPR039875">
    <property type="entry name" value="LENG1-like"/>
</dbReference>
<accession>A0ABR1P311</accession>
<keyword evidence="5" id="KW-1185">Reference proteome</keyword>
<name>A0ABR1P311_DIAER</name>
<evidence type="ECO:0000313" key="4">
    <source>
        <dbReference type="EMBL" id="KAK7725252.1"/>
    </source>
</evidence>
<feature type="region of interest" description="Disordered" evidence="2">
    <location>
        <begin position="300"/>
        <end position="440"/>
    </location>
</feature>
<dbReference type="PANTHER" id="PTHR22093:SF0">
    <property type="entry name" value="LEUKOCYTE RECEPTOR CLUSTER MEMBER 1"/>
    <property type="match status" value="1"/>
</dbReference>
<dbReference type="SMART" id="SM01083">
    <property type="entry name" value="Cir_N"/>
    <property type="match status" value="1"/>
</dbReference>
<evidence type="ECO:0000259" key="3">
    <source>
        <dbReference type="SMART" id="SM01083"/>
    </source>
</evidence>
<protein>
    <recommendedName>
        <fullName evidence="3">CBF1-interacting co-repressor CIR N-terminal domain-containing protein</fullName>
    </recommendedName>
</protein>
<dbReference type="InterPro" id="IPR019339">
    <property type="entry name" value="CIR_N_dom"/>
</dbReference>
<comment type="caution">
    <text evidence="4">The sequence shown here is derived from an EMBL/GenBank/DDBJ whole genome shotgun (WGS) entry which is preliminary data.</text>
</comment>
<feature type="compositionally biased region" description="Basic and acidic residues" evidence="2">
    <location>
        <begin position="409"/>
        <end position="424"/>
    </location>
</feature>
<reference evidence="4 5" key="1">
    <citation type="submission" date="2024-02" db="EMBL/GenBank/DDBJ databases">
        <title>De novo assembly and annotation of 12 fungi associated with fruit tree decline syndrome in Ontario, Canada.</title>
        <authorList>
            <person name="Sulman M."/>
            <person name="Ellouze W."/>
            <person name="Ilyukhin E."/>
        </authorList>
    </citation>
    <scope>NUCLEOTIDE SEQUENCE [LARGE SCALE GENOMIC DNA]</scope>
    <source>
        <strain evidence="4 5">M169</strain>
    </source>
</reference>
<feature type="compositionally biased region" description="Basic and acidic residues" evidence="2">
    <location>
        <begin position="161"/>
        <end position="182"/>
    </location>
</feature>
<dbReference type="Proteomes" id="UP001430848">
    <property type="component" value="Unassembled WGS sequence"/>
</dbReference>
<feature type="compositionally biased region" description="Basic and acidic residues" evidence="2">
    <location>
        <begin position="300"/>
        <end position="313"/>
    </location>
</feature>
<gene>
    <name evidence="4" type="ORF">SLS63_008249</name>
</gene>
<keyword evidence="1" id="KW-0175">Coiled coil</keyword>
<feature type="region of interest" description="Disordered" evidence="2">
    <location>
        <begin position="28"/>
        <end position="182"/>
    </location>
</feature>
<organism evidence="4 5">
    <name type="scientific">Diaporthe eres</name>
    <name type="common">Phomopsis oblonga</name>
    <dbReference type="NCBI Taxonomy" id="83184"/>
    <lineage>
        <taxon>Eukaryota</taxon>
        <taxon>Fungi</taxon>
        <taxon>Dikarya</taxon>
        <taxon>Ascomycota</taxon>
        <taxon>Pezizomycotina</taxon>
        <taxon>Sordariomycetes</taxon>
        <taxon>Sordariomycetidae</taxon>
        <taxon>Diaporthales</taxon>
        <taxon>Diaporthaceae</taxon>
        <taxon>Diaporthe</taxon>
        <taxon>Diaporthe eres species complex</taxon>
    </lineage>
</organism>
<proteinExistence type="predicted"/>
<evidence type="ECO:0000256" key="2">
    <source>
        <dbReference type="SAM" id="MobiDB-lite"/>
    </source>
</evidence>
<dbReference type="EMBL" id="JAKNSF020000051">
    <property type="protein sequence ID" value="KAK7725252.1"/>
    <property type="molecule type" value="Genomic_DNA"/>
</dbReference>
<feature type="compositionally biased region" description="Basic and acidic residues" evidence="2">
    <location>
        <begin position="348"/>
        <end position="360"/>
    </location>
</feature>
<dbReference type="PANTHER" id="PTHR22093">
    <property type="entry name" value="LEUKOCYTE RECEPTOR CLUSTER LRC MEMBER 1"/>
    <property type="match status" value="1"/>
</dbReference>
<feature type="domain" description="CBF1-interacting co-repressor CIR N-terminal" evidence="3">
    <location>
        <begin position="10"/>
        <end position="46"/>
    </location>
</feature>
<feature type="compositionally biased region" description="Basic and acidic residues" evidence="2">
    <location>
        <begin position="28"/>
        <end position="47"/>
    </location>
</feature>
<evidence type="ECO:0000256" key="1">
    <source>
        <dbReference type="SAM" id="Coils"/>
    </source>
</evidence>
<feature type="compositionally biased region" description="Basic residues" evidence="2">
    <location>
        <begin position="361"/>
        <end position="374"/>
    </location>
</feature>
<feature type="compositionally biased region" description="Basic and acidic residues" evidence="2">
    <location>
        <begin position="131"/>
        <end position="145"/>
    </location>
</feature>
<feature type="compositionally biased region" description="Basic and acidic residues" evidence="2">
    <location>
        <begin position="375"/>
        <end position="401"/>
    </location>
</feature>
<feature type="compositionally biased region" description="Basic and acidic residues" evidence="2">
    <location>
        <begin position="254"/>
        <end position="271"/>
    </location>
</feature>
<sequence length="440" mass="51575">MPLHLLGKKSWNVYNADNVARVQRDEAAAAAEEHAAEQRMQDADAARRLAILRGETPPPLPEAEQPADPSDKKHTRRDRDGNFGGGGRKRKRAGEDDTEFEMRVARERAEEGARVAGELAEASGSKRQKQKEREDVNIVDSRGHIDLIGPPPKDVGGGGGGDDKKETREERNQRRANETVEKYRENYRNGVFAGQPWYEEAQRRRPIMNAWFLQACRAAVAVTEADRTEAEREDVRQALRDAERMLEAPTTDVWGRDDPKRKERETARLDANDPLAAMKSGAKKVRDVLRERRIEAEERWRELEQLRQEEQRREKRRKREHEHADEDENEDGPLPESHRSGRSGRRHHGEDRHDRHDRHEGRRVHVHREERRRRREAERARDREHDRHHGRDRESSRERGTSSRSHRGKEKDDRHDRRGKDHERREKHHERRGSEAKRTE</sequence>